<protein>
    <recommendedName>
        <fullName evidence="3">Alpha 1,4-glycosyltransferase domain-containing protein</fullName>
    </recommendedName>
</protein>
<dbReference type="Gene3D" id="3.90.550.20">
    <property type="match status" value="1"/>
</dbReference>
<evidence type="ECO:0000313" key="1">
    <source>
        <dbReference type="EMBL" id="TWO70935.1"/>
    </source>
</evidence>
<accession>A0A562ZRK0</accession>
<dbReference type="SUPFAM" id="SSF53448">
    <property type="entry name" value="Nucleotide-diphospho-sugar transferases"/>
    <property type="match status" value="1"/>
</dbReference>
<dbReference type="AlphaFoldDB" id="A0A562ZRK0"/>
<dbReference type="Proteomes" id="UP000318199">
    <property type="component" value="Unassembled WGS sequence"/>
</dbReference>
<evidence type="ECO:0008006" key="3">
    <source>
        <dbReference type="Google" id="ProtNLM"/>
    </source>
</evidence>
<evidence type="ECO:0000313" key="2">
    <source>
        <dbReference type="Proteomes" id="UP000318199"/>
    </source>
</evidence>
<dbReference type="OrthoDB" id="5354021at2"/>
<keyword evidence="2" id="KW-1185">Reference proteome</keyword>
<sequence>MLWVTGRLSRLETVCMDSFIQQGYRLALWTYSGVDNAPAAADMRDARDILPESAIFVNQGGSYAGFSNVFRYGVLRKLGGMWADSDVIAIKPAGLLPAIPFLVTERTSDGKLKINNNVIHSPAPKSGDLMDLAFAYASVFPKEQLTWGDLGPTLLTGFVNMHPRHGYAVMAPDFANSSDWWTAPHSLLAPGNLPDCSFLHLYNEMWRRAGVDKNAPYPEQSLIAAALRKGLGE</sequence>
<gene>
    <name evidence="1" type="ORF">FN976_12855</name>
</gene>
<organism evidence="1 2">
    <name type="scientific">Caenimonas sedimenti</name>
    <dbReference type="NCBI Taxonomy" id="2596921"/>
    <lineage>
        <taxon>Bacteria</taxon>
        <taxon>Pseudomonadati</taxon>
        <taxon>Pseudomonadota</taxon>
        <taxon>Betaproteobacteria</taxon>
        <taxon>Burkholderiales</taxon>
        <taxon>Comamonadaceae</taxon>
        <taxon>Caenimonas</taxon>
    </lineage>
</organism>
<dbReference type="EMBL" id="VOBQ01000010">
    <property type="protein sequence ID" value="TWO70935.1"/>
    <property type="molecule type" value="Genomic_DNA"/>
</dbReference>
<dbReference type="InterPro" id="IPR029044">
    <property type="entry name" value="Nucleotide-diphossugar_trans"/>
</dbReference>
<name>A0A562ZRK0_9BURK</name>
<reference evidence="1 2" key="1">
    <citation type="submission" date="2019-07" db="EMBL/GenBank/DDBJ databases">
        <title>Caenimonas sedimenti sp. nov., isolated from activated sludge.</title>
        <authorList>
            <person name="Xu J."/>
        </authorList>
    </citation>
    <scope>NUCLEOTIDE SEQUENCE [LARGE SCALE GENOMIC DNA]</scope>
    <source>
        <strain evidence="1 2">HX-9-20</strain>
    </source>
</reference>
<comment type="caution">
    <text evidence="1">The sequence shown here is derived from an EMBL/GenBank/DDBJ whole genome shotgun (WGS) entry which is preliminary data.</text>
</comment>
<proteinExistence type="predicted"/>